<evidence type="ECO:0000313" key="3">
    <source>
        <dbReference type="Proteomes" id="UP001172743"/>
    </source>
</evidence>
<sequence>MKLVIYLGLMIVSLIVSLFSGQFQMKRTNKFWLSFLISFLINVVILGLGSYWWFLTETDGISQGMGVLYYCLAMVVIGIVDLIALSVFKSRYK</sequence>
<name>A0ABT8GSU2_9BACL</name>
<accession>A0ABT8GSU2</accession>
<comment type="caution">
    <text evidence="2">The sequence shown here is derived from an EMBL/GenBank/DDBJ whole genome shotgun (WGS) entry which is preliminary data.</text>
</comment>
<dbReference type="EMBL" id="JAUHTQ010000009">
    <property type="protein sequence ID" value="MDN4494487.1"/>
    <property type="molecule type" value="Genomic_DNA"/>
</dbReference>
<dbReference type="Proteomes" id="UP001172743">
    <property type="component" value="Unassembled WGS sequence"/>
</dbReference>
<proteinExistence type="predicted"/>
<keyword evidence="3" id="KW-1185">Reference proteome</keyword>
<evidence type="ECO:0000256" key="1">
    <source>
        <dbReference type="SAM" id="Phobius"/>
    </source>
</evidence>
<keyword evidence="1" id="KW-0472">Membrane</keyword>
<keyword evidence="1" id="KW-0812">Transmembrane</keyword>
<dbReference type="RefSeq" id="WP_301138781.1">
    <property type="nucleotide sequence ID" value="NZ_JAUHTQ010000009.1"/>
</dbReference>
<feature type="transmembrane region" description="Helical" evidence="1">
    <location>
        <begin position="31"/>
        <end position="55"/>
    </location>
</feature>
<gene>
    <name evidence="2" type="ORF">QYB95_13120</name>
</gene>
<feature type="transmembrane region" description="Helical" evidence="1">
    <location>
        <begin position="67"/>
        <end position="88"/>
    </location>
</feature>
<evidence type="ECO:0000313" key="2">
    <source>
        <dbReference type="EMBL" id="MDN4494487.1"/>
    </source>
</evidence>
<keyword evidence="1" id="KW-1133">Transmembrane helix</keyword>
<reference evidence="2" key="1">
    <citation type="submission" date="2023-07" db="EMBL/GenBank/DDBJ databases">
        <title>Ureibacillus sp. isolated from freshwater well.</title>
        <authorList>
            <person name="Kirdat K."/>
            <person name="Bhatt A."/>
            <person name="Teware R."/>
            <person name="Bhavsar Y."/>
            <person name="Yadav A."/>
        </authorList>
    </citation>
    <scope>NUCLEOTIDE SEQUENCE</scope>
    <source>
        <strain evidence="2">BA0131</strain>
    </source>
</reference>
<feature type="transmembrane region" description="Helical" evidence="1">
    <location>
        <begin position="6"/>
        <end position="24"/>
    </location>
</feature>
<organism evidence="2 3">
    <name type="scientific">Ureibacillus aquaedulcis</name>
    <dbReference type="NCBI Taxonomy" id="3058421"/>
    <lineage>
        <taxon>Bacteria</taxon>
        <taxon>Bacillati</taxon>
        <taxon>Bacillota</taxon>
        <taxon>Bacilli</taxon>
        <taxon>Bacillales</taxon>
        <taxon>Caryophanaceae</taxon>
        <taxon>Ureibacillus</taxon>
    </lineage>
</organism>
<protein>
    <submittedName>
        <fullName evidence="2">Uncharacterized protein</fullName>
    </submittedName>
</protein>